<dbReference type="EMBL" id="JAMKFB020000012">
    <property type="protein sequence ID" value="KAL0179983.1"/>
    <property type="molecule type" value="Genomic_DNA"/>
</dbReference>
<protein>
    <submittedName>
        <fullName evidence="2">Uncharacterized protein</fullName>
    </submittedName>
</protein>
<dbReference type="AlphaFoldDB" id="A0ABD0Q101"/>
<feature type="compositionally biased region" description="Pro residues" evidence="1">
    <location>
        <begin position="16"/>
        <end position="28"/>
    </location>
</feature>
<feature type="compositionally biased region" description="Pro residues" evidence="1">
    <location>
        <begin position="69"/>
        <end position="80"/>
    </location>
</feature>
<evidence type="ECO:0000313" key="3">
    <source>
        <dbReference type="Proteomes" id="UP001529510"/>
    </source>
</evidence>
<feature type="region of interest" description="Disordered" evidence="1">
    <location>
        <begin position="1"/>
        <end position="80"/>
    </location>
</feature>
<organism evidence="2 3">
    <name type="scientific">Cirrhinus mrigala</name>
    <name type="common">Mrigala</name>
    <dbReference type="NCBI Taxonomy" id="683832"/>
    <lineage>
        <taxon>Eukaryota</taxon>
        <taxon>Metazoa</taxon>
        <taxon>Chordata</taxon>
        <taxon>Craniata</taxon>
        <taxon>Vertebrata</taxon>
        <taxon>Euteleostomi</taxon>
        <taxon>Actinopterygii</taxon>
        <taxon>Neopterygii</taxon>
        <taxon>Teleostei</taxon>
        <taxon>Ostariophysi</taxon>
        <taxon>Cypriniformes</taxon>
        <taxon>Cyprinidae</taxon>
        <taxon>Labeoninae</taxon>
        <taxon>Labeonini</taxon>
        <taxon>Cirrhinus</taxon>
    </lineage>
</organism>
<comment type="caution">
    <text evidence="2">The sequence shown here is derived from an EMBL/GenBank/DDBJ whole genome shotgun (WGS) entry which is preliminary data.</text>
</comment>
<evidence type="ECO:0000313" key="2">
    <source>
        <dbReference type="EMBL" id="KAL0179983.1"/>
    </source>
</evidence>
<accession>A0ABD0Q101</accession>
<feature type="compositionally biased region" description="Pro residues" evidence="1">
    <location>
        <begin position="37"/>
        <end position="52"/>
    </location>
</feature>
<evidence type="ECO:0000256" key="1">
    <source>
        <dbReference type="SAM" id="MobiDB-lite"/>
    </source>
</evidence>
<feature type="compositionally biased region" description="Low complexity" evidence="1">
    <location>
        <begin position="53"/>
        <end position="68"/>
    </location>
</feature>
<sequence length="80" mass="8282">SLVLPAPPWSVDSTPPAAPRRSVPPTPPLSLRLHHGPPAPPRSPEPWTPPWPSGSSVSLGLVGSLFPPRASPPLAPPPSE</sequence>
<keyword evidence="3" id="KW-1185">Reference proteome</keyword>
<feature type="non-terminal residue" evidence="2">
    <location>
        <position position="1"/>
    </location>
</feature>
<proteinExistence type="predicted"/>
<name>A0ABD0Q101_CIRMR</name>
<gene>
    <name evidence="2" type="ORF">M9458_025425</name>
</gene>
<dbReference type="Proteomes" id="UP001529510">
    <property type="component" value="Unassembled WGS sequence"/>
</dbReference>
<reference evidence="2 3" key="1">
    <citation type="submission" date="2024-05" db="EMBL/GenBank/DDBJ databases">
        <title>Genome sequencing and assembly of Indian major carp, Cirrhinus mrigala (Hamilton, 1822).</title>
        <authorList>
            <person name="Mohindra V."/>
            <person name="Chowdhury L.M."/>
            <person name="Lal K."/>
            <person name="Jena J.K."/>
        </authorList>
    </citation>
    <scope>NUCLEOTIDE SEQUENCE [LARGE SCALE GENOMIC DNA]</scope>
    <source>
        <strain evidence="2">CM1030</strain>
        <tissue evidence="2">Blood</tissue>
    </source>
</reference>
<feature type="non-terminal residue" evidence="2">
    <location>
        <position position="80"/>
    </location>
</feature>